<name>X0TD01_9ZZZZ</name>
<gene>
    <name evidence="2" type="ORF">S01H1_22697</name>
</gene>
<dbReference type="Pfam" id="PF13524">
    <property type="entry name" value="Glyco_trans_1_2"/>
    <property type="match status" value="1"/>
</dbReference>
<proteinExistence type="predicted"/>
<dbReference type="EMBL" id="BARS01012874">
    <property type="protein sequence ID" value="GAF91079.1"/>
    <property type="molecule type" value="Genomic_DNA"/>
</dbReference>
<accession>X0TD01</accession>
<dbReference type="Gene3D" id="3.40.50.2000">
    <property type="entry name" value="Glycogen Phosphorylase B"/>
    <property type="match status" value="1"/>
</dbReference>
<protein>
    <recommendedName>
        <fullName evidence="1">Spore protein YkvP/CgeB glycosyl transferase-like domain-containing protein</fullName>
    </recommendedName>
</protein>
<organism evidence="2">
    <name type="scientific">marine sediment metagenome</name>
    <dbReference type="NCBI Taxonomy" id="412755"/>
    <lineage>
        <taxon>unclassified sequences</taxon>
        <taxon>metagenomes</taxon>
        <taxon>ecological metagenomes</taxon>
    </lineage>
</organism>
<evidence type="ECO:0000313" key="2">
    <source>
        <dbReference type="EMBL" id="GAF91079.1"/>
    </source>
</evidence>
<dbReference type="AlphaFoldDB" id="X0TD01"/>
<dbReference type="SUPFAM" id="SSF53756">
    <property type="entry name" value="UDP-Glycosyltransferase/glycogen phosphorylase"/>
    <property type="match status" value="1"/>
</dbReference>
<feature type="domain" description="Spore protein YkvP/CgeB glycosyl transferase-like" evidence="1">
    <location>
        <begin position="2"/>
        <end position="95"/>
    </location>
</feature>
<evidence type="ECO:0000259" key="1">
    <source>
        <dbReference type="Pfam" id="PF13524"/>
    </source>
</evidence>
<comment type="caution">
    <text evidence="2">The sequence shown here is derived from an EMBL/GenBank/DDBJ whole genome shotgun (WGS) entry which is preliminary data.</text>
</comment>
<sequence length="102" mass="12524">HINLGMNHYHMTRYYNRRLFESVASGRLHITYYIPGMEIHFKNKKHLVWFKTVEQGIKLVKYYLNNPEEREQIAKQGRDFFIKNHSWPVRTQQFVNKIKKML</sequence>
<feature type="non-terminal residue" evidence="2">
    <location>
        <position position="1"/>
    </location>
</feature>
<dbReference type="InterPro" id="IPR055259">
    <property type="entry name" value="YkvP/CgeB_Glyco_trans-like"/>
</dbReference>
<reference evidence="2" key="1">
    <citation type="journal article" date="2014" name="Front. Microbiol.">
        <title>High frequency of phylogenetically diverse reductive dehalogenase-homologous genes in deep subseafloor sedimentary metagenomes.</title>
        <authorList>
            <person name="Kawai M."/>
            <person name="Futagami T."/>
            <person name="Toyoda A."/>
            <person name="Takaki Y."/>
            <person name="Nishi S."/>
            <person name="Hori S."/>
            <person name="Arai W."/>
            <person name="Tsubouchi T."/>
            <person name="Morono Y."/>
            <person name="Uchiyama I."/>
            <person name="Ito T."/>
            <person name="Fujiyama A."/>
            <person name="Inagaki F."/>
            <person name="Takami H."/>
        </authorList>
    </citation>
    <scope>NUCLEOTIDE SEQUENCE</scope>
    <source>
        <strain evidence="2">Expedition CK06-06</strain>
    </source>
</reference>